<reference evidence="1 2" key="1">
    <citation type="submission" date="2017-11" db="EMBL/GenBank/DDBJ databases">
        <title>The genome of Rhizophagus clarus HR1 reveals common genetic basis of auxotrophy among arbuscular mycorrhizal fungi.</title>
        <authorList>
            <person name="Kobayashi Y."/>
        </authorList>
    </citation>
    <scope>NUCLEOTIDE SEQUENCE [LARGE SCALE GENOMIC DNA]</scope>
    <source>
        <strain evidence="1 2">HR1</strain>
    </source>
</reference>
<proteinExistence type="predicted"/>
<sequence length="165" mass="19178">MNITNVWYFLKSRILKETFRRPRTISTHHIMFNLKKLGKKLILPTNTKVVHQENCGHKLHLKVQNTEHIGSDSISKVQNSNSKQTEVFESGNDFFINVSFRISFFLDLEFHFEADHCKSGTPLGSDWYFKGLCFLDAIVKGKWKNDEENCLLNKISKVHGFPDAF</sequence>
<dbReference type="EMBL" id="BEXD01001558">
    <property type="protein sequence ID" value="GBB94723.1"/>
    <property type="molecule type" value="Genomic_DNA"/>
</dbReference>
<accession>A0A2Z6QWQ8</accession>
<gene>
    <name evidence="1" type="ORF">RclHR1_02400019</name>
</gene>
<organism evidence="1 2">
    <name type="scientific">Rhizophagus clarus</name>
    <dbReference type="NCBI Taxonomy" id="94130"/>
    <lineage>
        <taxon>Eukaryota</taxon>
        <taxon>Fungi</taxon>
        <taxon>Fungi incertae sedis</taxon>
        <taxon>Mucoromycota</taxon>
        <taxon>Glomeromycotina</taxon>
        <taxon>Glomeromycetes</taxon>
        <taxon>Glomerales</taxon>
        <taxon>Glomeraceae</taxon>
        <taxon>Rhizophagus</taxon>
    </lineage>
</organism>
<protein>
    <submittedName>
        <fullName evidence="1">Uncharacterized protein</fullName>
    </submittedName>
</protein>
<comment type="caution">
    <text evidence="1">The sequence shown here is derived from an EMBL/GenBank/DDBJ whole genome shotgun (WGS) entry which is preliminary data.</text>
</comment>
<dbReference type="Proteomes" id="UP000247702">
    <property type="component" value="Unassembled WGS sequence"/>
</dbReference>
<keyword evidence="2" id="KW-1185">Reference proteome</keyword>
<evidence type="ECO:0000313" key="1">
    <source>
        <dbReference type="EMBL" id="GBB94723.1"/>
    </source>
</evidence>
<evidence type="ECO:0000313" key="2">
    <source>
        <dbReference type="Proteomes" id="UP000247702"/>
    </source>
</evidence>
<dbReference type="AlphaFoldDB" id="A0A2Z6QWQ8"/>
<name>A0A2Z6QWQ8_9GLOM</name>